<accession>A0A1A9IBC3</accession>
<keyword evidence="6" id="KW-0472">Membrane</keyword>
<gene>
    <name evidence="10" type="ORF">A8C56_17765</name>
</gene>
<dbReference type="GO" id="GO:1990281">
    <property type="term" value="C:efflux pump complex"/>
    <property type="evidence" value="ECO:0007669"/>
    <property type="project" value="TreeGrafter"/>
</dbReference>
<evidence type="ECO:0000313" key="10">
    <source>
        <dbReference type="EMBL" id="ANH84032.1"/>
    </source>
</evidence>
<dbReference type="InterPro" id="IPR051906">
    <property type="entry name" value="TolC-like"/>
</dbReference>
<organism evidence="10 11">
    <name type="scientific">Niabella ginsenosidivorans</name>
    <dbReference type="NCBI Taxonomy" id="1176587"/>
    <lineage>
        <taxon>Bacteria</taxon>
        <taxon>Pseudomonadati</taxon>
        <taxon>Bacteroidota</taxon>
        <taxon>Chitinophagia</taxon>
        <taxon>Chitinophagales</taxon>
        <taxon>Chitinophagaceae</taxon>
        <taxon>Niabella</taxon>
    </lineage>
</organism>
<keyword evidence="3" id="KW-0813">Transport</keyword>
<keyword evidence="9" id="KW-0732">Signal</keyword>
<dbReference type="InterPro" id="IPR003423">
    <property type="entry name" value="OMP_efflux"/>
</dbReference>
<dbReference type="GO" id="GO:0015288">
    <property type="term" value="F:porin activity"/>
    <property type="evidence" value="ECO:0007669"/>
    <property type="project" value="TreeGrafter"/>
</dbReference>
<dbReference type="EMBL" id="CP015772">
    <property type="protein sequence ID" value="ANH84032.1"/>
    <property type="molecule type" value="Genomic_DNA"/>
</dbReference>
<dbReference type="Gene3D" id="1.20.1600.10">
    <property type="entry name" value="Outer membrane efflux proteins (OEP)"/>
    <property type="match status" value="1"/>
</dbReference>
<dbReference type="SUPFAM" id="SSF56954">
    <property type="entry name" value="Outer membrane efflux proteins (OEP)"/>
    <property type="match status" value="1"/>
</dbReference>
<feature type="coiled-coil region" evidence="8">
    <location>
        <begin position="363"/>
        <end position="390"/>
    </location>
</feature>
<feature type="signal peptide" evidence="9">
    <location>
        <begin position="1"/>
        <end position="22"/>
    </location>
</feature>
<protein>
    <submittedName>
        <fullName evidence="10">Transporter</fullName>
    </submittedName>
</protein>
<dbReference type="STRING" id="1176587.A8C56_17765"/>
<evidence type="ECO:0000256" key="2">
    <source>
        <dbReference type="ARBA" id="ARBA00007613"/>
    </source>
</evidence>
<evidence type="ECO:0000256" key="6">
    <source>
        <dbReference type="ARBA" id="ARBA00023136"/>
    </source>
</evidence>
<reference evidence="10 11" key="1">
    <citation type="submission" date="2016-05" db="EMBL/GenBank/DDBJ databases">
        <title>Niabella ginsenosidivorans BS26 whole genome sequencing.</title>
        <authorList>
            <person name="Im W.T."/>
            <person name="Siddiqi M.Z."/>
        </authorList>
    </citation>
    <scope>NUCLEOTIDE SEQUENCE [LARGE SCALE GENOMIC DNA]</scope>
    <source>
        <strain evidence="10 11">BS26</strain>
    </source>
</reference>
<dbReference type="AlphaFoldDB" id="A0A1A9IBC3"/>
<evidence type="ECO:0000256" key="8">
    <source>
        <dbReference type="SAM" id="Coils"/>
    </source>
</evidence>
<feature type="chain" id="PRO_5008390145" evidence="9">
    <location>
        <begin position="23"/>
        <end position="468"/>
    </location>
</feature>
<keyword evidence="7" id="KW-0998">Cell outer membrane</keyword>
<evidence type="ECO:0000256" key="5">
    <source>
        <dbReference type="ARBA" id="ARBA00022692"/>
    </source>
</evidence>
<evidence type="ECO:0000256" key="4">
    <source>
        <dbReference type="ARBA" id="ARBA00022452"/>
    </source>
</evidence>
<dbReference type="PANTHER" id="PTHR30026">
    <property type="entry name" value="OUTER MEMBRANE PROTEIN TOLC"/>
    <property type="match status" value="1"/>
</dbReference>
<evidence type="ECO:0000256" key="1">
    <source>
        <dbReference type="ARBA" id="ARBA00004442"/>
    </source>
</evidence>
<dbReference type="OrthoDB" id="367883at2"/>
<keyword evidence="11" id="KW-1185">Reference proteome</keyword>
<comment type="similarity">
    <text evidence="2">Belongs to the outer membrane factor (OMF) (TC 1.B.17) family.</text>
</comment>
<proteinExistence type="inferred from homology"/>
<name>A0A1A9IBC3_9BACT</name>
<dbReference type="PANTHER" id="PTHR30026:SF20">
    <property type="entry name" value="OUTER MEMBRANE PROTEIN TOLC"/>
    <property type="match status" value="1"/>
</dbReference>
<evidence type="ECO:0000256" key="3">
    <source>
        <dbReference type="ARBA" id="ARBA00022448"/>
    </source>
</evidence>
<dbReference type="RefSeq" id="WP_067762219.1">
    <property type="nucleotide sequence ID" value="NZ_CP015772.1"/>
</dbReference>
<evidence type="ECO:0000256" key="7">
    <source>
        <dbReference type="ARBA" id="ARBA00023237"/>
    </source>
</evidence>
<keyword evidence="8" id="KW-0175">Coiled coil</keyword>
<dbReference type="GO" id="GO:0015562">
    <property type="term" value="F:efflux transmembrane transporter activity"/>
    <property type="evidence" value="ECO:0007669"/>
    <property type="project" value="InterPro"/>
</dbReference>
<dbReference type="Proteomes" id="UP000077667">
    <property type="component" value="Chromosome"/>
</dbReference>
<evidence type="ECO:0000256" key="9">
    <source>
        <dbReference type="SAM" id="SignalP"/>
    </source>
</evidence>
<comment type="subcellular location">
    <subcellularLocation>
        <location evidence="1">Cell outer membrane</location>
    </subcellularLocation>
</comment>
<evidence type="ECO:0000313" key="11">
    <source>
        <dbReference type="Proteomes" id="UP000077667"/>
    </source>
</evidence>
<dbReference type="GO" id="GO:0009279">
    <property type="term" value="C:cell outer membrane"/>
    <property type="evidence" value="ECO:0007669"/>
    <property type="project" value="UniProtKB-SubCell"/>
</dbReference>
<keyword evidence="5" id="KW-0812">Transmembrane</keyword>
<sequence length="468" mass="52199">MQTVKWIAVAIMGLVSAGATTAQDSVHYFTLQQALEYGQKNNVQVKNALLDIRLQEQVNREVTGSAYPQVSASGNVTYNPNVAVQRFPNFFAPAIIQVLQQLDVRDGNGNPVEPPAGGDYGFIDAQFGTKWTSNGGVSLNQILFDGQVFVGLQARETLIDYKEKTAEVTAEQIRQNIAKIYYQLVVSKTQVALIDSNLALVNKNRHDTKIMYDNGFAEKLDIDKLDVQLANLQSQKTQVLNAVNNGYLGLKLLMGMPIREQLVLTDTLTDESLKEGILDNTAFDYSQRKDYQAALLGERLNEYDVKRYKYSKIPTLSLSGNYTKMAMDNTLGRTINSQWFTASSIALNLHIPIFSGFATNAKIAQAKIKLQQTQNQVEALKLNIDRERDSAMNTFKTALINMDYQKQNMALAENVYNQTKKKYEVGTGSQLEIDNARVQLQTAQTNYYTALYSAVAAKIDYLKATGKL</sequence>
<dbReference type="KEGG" id="nia:A8C56_17765"/>
<keyword evidence="4" id="KW-1134">Transmembrane beta strand</keyword>
<dbReference type="Pfam" id="PF02321">
    <property type="entry name" value="OEP"/>
    <property type="match status" value="1"/>
</dbReference>